<keyword evidence="3" id="KW-0378">Hydrolase</keyword>
<sequence>MSNNSRRAFLTAAVAIPTTAAVVGLTGGTAHAAYSWSRTLKEGLRGADVTQLQIRVAGYPGYAAVLATDGVFGAKTKAAVKRFQAAYGLTQDGVAGTNTYKKIYSLQSSDNTPIHFKYSELNKCNSTWGGGKVAASTAKSNALRLMWKLEALRHALGDKPITISSGFRSVSCNNRVGGSSTSRHLYGDAADLTGVHSFCTMAKRARYHGFRNILGPGFPNHNDHVHLASGGSTWSASKCGINGR</sequence>
<dbReference type="AlphaFoldDB" id="A0A543AR22"/>
<evidence type="ECO:0000313" key="3">
    <source>
        <dbReference type="EMBL" id="TQL75030.1"/>
    </source>
</evidence>
<dbReference type="Gene3D" id="1.10.101.10">
    <property type="entry name" value="PGBD-like superfamily/PGBD"/>
    <property type="match status" value="1"/>
</dbReference>
<dbReference type="OrthoDB" id="9810670at2"/>
<proteinExistence type="predicted"/>
<organism evidence="3 4">
    <name type="scientific">Stackebrandtia endophytica</name>
    <dbReference type="NCBI Taxonomy" id="1496996"/>
    <lineage>
        <taxon>Bacteria</taxon>
        <taxon>Bacillati</taxon>
        <taxon>Actinomycetota</taxon>
        <taxon>Actinomycetes</taxon>
        <taxon>Glycomycetales</taxon>
        <taxon>Glycomycetaceae</taxon>
        <taxon>Stackebrandtia</taxon>
    </lineage>
</organism>
<dbReference type="InterPro" id="IPR006311">
    <property type="entry name" value="TAT_signal"/>
</dbReference>
<comment type="caution">
    <text evidence="3">The sequence shown here is derived from an EMBL/GenBank/DDBJ whole genome shotgun (WGS) entry which is preliminary data.</text>
</comment>
<dbReference type="InterPro" id="IPR002477">
    <property type="entry name" value="Peptidoglycan-bd-like"/>
</dbReference>
<dbReference type="SUPFAM" id="SSF47090">
    <property type="entry name" value="PGBD-like"/>
    <property type="match status" value="1"/>
</dbReference>
<dbReference type="InterPro" id="IPR036366">
    <property type="entry name" value="PGBDSf"/>
</dbReference>
<dbReference type="Proteomes" id="UP000317043">
    <property type="component" value="Unassembled WGS sequence"/>
</dbReference>
<name>A0A543AR22_9ACTN</name>
<dbReference type="InterPro" id="IPR013230">
    <property type="entry name" value="Peptidase_M15A_C"/>
</dbReference>
<dbReference type="PROSITE" id="PS51318">
    <property type="entry name" value="TAT"/>
    <property type="match status" value="1"/>
</dbReference>
<accession>A0A543AR22</accession>
<feature type="domain" description="Peptidase M15A C-terminal" evidence="2">
    <location>
        <begin position="115"/>
        <end position="227"/>
    </location>
</feature>
<evidence type="ECO:0000313" key="4">
    <source>
        <dbReference type="Proteomes" id="UP000317043"/>
    </source>
</evidence>
<keyword evidence="4" id="KW-1185">Reference proteome</keyword>
<keyword evidence="3" id="KW-0121">Carboxypeptidase</keyword>
<dbReference type="RefSeq" id="WP_142034580.1">
    <property type="nucleotide sequence ID" value="NZ_JBHTGS010000002.1"/>
</dbReference>
<dbReference type="Pfam" id="PF08291">
    <property type="entry name" value="Peptidase_M15_3"/>
    <property type="match status" value="1"/>
</dbReference>
<gene>
    <name evidence="3" type="ORF">FB566_0522</name>
</gene>
<dbReference type="Pfam" id="PF01471">
    <property type="entry name" value="PG_binding_1"/>
    <property type="match status" value="1"/>
</dbReference>
<feature type="domain" description="Peptidoglycan binding-like" evidence="1">
    <location>
        <begin position="45"/>
        <end position="102"/>
    </location>
</feature>
<protein>
    <submittedName>
        <fullName evidence="3">Zinc D-Ala-D-Ala carboxypeptidase</fullName>
    </submittedName>
</protein>
<evidence type="ECO:0000259" key="1">
    <source>
        <dbReference type="Pfam" id="PF01471"/>
    </source>
</evidence>
<dbReference type="InParanoid" id="A0A543AR22"/>
<dbReference type="SUPFAM" id="SSF55166">
    <property type="entry name" value="Hedgehog/DD-peptidase"/>
    <property type="match status" value="1"/>
</dbReference>
<dbReference type="InterPro" id="IPR009045">
    <property type="entry name" value="Zn_M74/Hedgehog-like"/>
</dbReference>
<evidence type="ECO:0000259" key="2">
    <source>
        <dbReference type="Pfam" id="PF08291"/>
    </source>
</evidence>
<dbReference type="InterPro" id="IPR036365">
    <property type="entry name" value="PGBD-like_sf"/>
</dbReference>
<dbReference type="GO" id="GO:0004180">
    <property type="term" value="F:carboxypeptidase activity"/>
    <property type="evidence" value="ECO:0007669"/>
    <property type="project" value="UniProtKB-KW"/>
</dbReference>
<reference evidence="3 4" key="1">
    <citation type="submission" date="2019-06" db="EMBL/GenBank/DDBJ databases">
        <title>Sequencing the genomes of 1000 actinobacteria strains.</title>
        <authorList>
            <person name="Klenk H.-P."/>
        </authorList>
    </citation>
    <scope>NUCLEOTIDE SEQUENCE [LARGE SCALE GENOMIC DNA]</scope>
    <source>
        <strain evidence="3 4">DSM 45928</strain>
    </source>
</reference>
<keyword evidence="3" id="KW-0645">Protease</keyword>
<dbReference type="Gene3D" id="3.30.1380.10">
    <property type="match status" value="1"/>
</dbReference>
<dbReference type="EMBL" id="VFOW01000001">
    <property type="protein sequence ID" value="TQL75030.1"/>
    <property type="molecule type" value="Genomic_DNA"/>
</dbReference>